<dbReference type="EMBL" id="BAABKO010000001">
    <property type="protein sequence ID" value="GAA4766709.1"/>
    <property type="molecule type" value="Genomic_DNA"/>
</dbReference>
<gene>
    <name evidence="9" type="ORF">GCM10023351_07530</name>
</gene>
<feature type="transmembrane region" description="Helical" evidence="7">
    <location>
        <begin position="384"/>
        <end position="405"/>
    </location>
</feature>
<keyword evidence="6 7" id="KW-0472">Membrane</keyword>
<evidence type="ECO:0000313" key="10">
    <source>
        <dbReference type="Proteomes" id="UP001501645"/>
    </source>
</evidence>
<feature type="transmembrane region" description="Helical" evidence="7">
    <location>
        <begin position="322"/>
        <end position="344"/>
    </location>
</feature>
<protein>
    <submittedName>
        <fullName evidence="9">MFS transporter</fullName>
    </submittedName>
</protein>
<feature type="transmembrane region" description="Helical" evidence="7">
    <location>
        <begin position="94"/>
        <end position="112"/>
    </location>
</feature>
<dbReference type="Proteomes" id="UP001501645">
    <property type="component" value="Unassembled WGS sequence"/>
</dbReference>
<reference evidence="10" key="1">
    <citation type="journal article" date="2019" name="Int. J. Syst. Evol. Microbiol.">
        <title>The Global Catalogue of Microorganisms (GCM) 10K type strain sequencing project: providing services to taxonomists for standard genome sequencing and annotation.</title>
        <authorList>
            <consortium name="The Broad Institute Genomics Platform"/>
            <consortium name="The Broad Institute Genome Sequencing Center for Infectious Disease"/>
            <person name="Wu L."/>
            <person name="Ma J."/>
        </authorList>
    </citation>
    <scope>NUCLEOTIDE SEQUENCE [LARGE SCALE GENOMIC DNA]</scope>
    <source>
        <strain evidence="10">JCM 18537</strain>
    </source>
</reference>
<keyword evidence="4 7" id="KW-0812">Transmembrane</keyword>
<keyword evidence="5 7" id="KW-1133">Transmembrane helix</keyword>
<keyword evidence="3" id="KW-1003">Cell membrane</keyword>
<dbReference type="RefSeq" id="WP_345436089.1">
    <property type="nucleotide sequence ID" value="NZ_BAABKO010000001.1"/>
</dbReference>
<sequence length="426" mass="43436">MAADTNSVSVQARSRSERASSIPRRAFGFGLAGLASTIMMIGASAPSPFYPHLQEQLGIGAFGVTIAFAVYAVALLIALLTVGSISDHLGRRPIIFIGYLLLAGAILLVWRADTGTMLYLGRSMQGIASGALISTISATIVDFAPPHRPKAATLLNSIAPMTGLAVGTLYAGALLEAAGPAAATATFVPLAFAYLIVAALIWATPETSPREAGWRRALRPRVAVPRAAARLFGISVPIILAGWATGGLFLSLGPSIVHAELRVNSSLAQGLVIGALPATGAIAAFVMRNRRPLVNAVYGASALAVGTLLMLIALAVGSLPLYIVAVVIAGTGFGTAFSGTVGSIMPFAAVHERAELFASLYIVAYLSFGVPAVIAGALASTIGLHTAVLAFGAGVALAAGIAAIIRARTGTPTTPPRTMRHLGPSS</sequence>
<evidence type="ECO:0000259" key="8">
    <source>
        <dbReference type="PROSITE" id="PS50850"/>
    </source>
</evidence>
<feature type="transmembrane region" description="Helical" evidence="7">
    <location>
        <begin position="26"/>
        <end position="45"/>
    </location>
</feature>
<name>A0ABP8ZWC2_9MICO</name>
<evidence type="ECO:0000256" key="4">
    <source>
        <dbReference type="ARBA" id="ARBA00022692"/>
    </source>
</evidence>
<dbReference type="SUPFAM" id="SSF103473">
    <property type="entry name" value="MFS general substrate transporter"/>
    <property type="match status" value="1"/>
</dbReference>
<evidence type="ECO:0000256" key="1">
    <source>
        <dbReference type="ARBA" id="ARBA00004651"/>
    </source>
</evidence>
<dbReference type="Pfam" id="PF07690">
    <property type="entry name" value="MFS_1"/>
    <property type="match status" value="1"/>
</dbReference>
<dbReference type="InterPro" id="IPR050171">
    <property type="entry name" value="MFS_Transporters"/>
</dbReference>
<proteinExistence type="predicted"/>
<dbReference type="PANTHER" id="PTHR23517">
    <property type="entry name" value="RESISTANCE PROTEIN MDTM, PUTATIVE-RELATED-RELATED"/>
    <property type="match status" value="1"/>
</dbReference>
<comment type="subcellular location">
    <subcellularLocation>
        <location evidence="1">Cell membrane</location>
        <topology evidence="1">Multi-pass membrane protein</topology>
    </subcellularLocation>
</comment>
<keyword evidence="10" id="KW-1185">Reference proteome</keyword>
<accession>A0ABP8ZWC2</accession>
<evidence type="ECO:0000256" key="3">
    <source>
        <dbReference type="ARBA" id="ARBA00022475"/>
    </source>
</evidence>
<feature type="domain" description="Major facilitator superfamily (MFS) profile" evidence="8">
    <location>
        <begin position="21"/>
        <end position="410"/>
    </location>
</feature>
<feature type="transmembrane region" description="Helical" evidence="7">
    <location>
        <begin position="57"/>
        <end position="82"/>
    </location>
</feature>
<feature type="transmembrane region" description="Helical" evidence="7">
    <location>
        <begin position="124"/>
        <end position="144"/>
    </location>
</feature>
<feature type="transmembrane region" description="Helical" evidence="7">
    <location>
        <begin position="266"/>
        <end position="286"/>
    </location>
</feature>
<feature type="transmembrane region" description="Helical" evidence="7">
    <location>
        <begin position="293"/>
        <end position="316"/>
    </location>
</feature>
<organism evidence="9 10">
    <name type="scientific">Microbacterium gilvum</name>
    <dbReference type="NCBI Taxonomy" id="1336204"/>
    <lineage>
        <taxon>Bacteria</taxon>
        <taxon>Bacillati</taxon>
        <taxon>Actinomycetota</taxon>
        <taxon>Actinomycetes</taxon>
        <taxon>Micrococcales</taxon>
        <taxon>Microbacteriaceae</taxon>
        <taxon>Microbacterium</taxon>
    </lineage>
</organism>
<feature type="transmembrane region" description="Helical" evidence="7">
    <location>
        <begin position="224"/>
        <end position="246"/>
    </location>
</feature>
<feature type="transmembrane region" description="Helical" evidence="7">
    <location>
        <begin position="151"/>
        <end position="175"/>
    </location>
</feature>
<dbReference type="InterPro" id="IPR036259">
    <property type="entry name" value="MFS_trans_sf"/>
</dbReference>
<dbReference type="Gene3D" id="1.20.1250.20">
    <property type="entry name" value="MFS general substrate transporter like domains"/>
    <property type="match status" value="1"/>
</dbReference>
<comment type="caution">
    <text evidence="9">The sequence shown here is derived from an EMBL/GenBank/DDBJ whole genome shotgun (WGS) entry which is preliminary data.</text>
</comment>
<keyword evidence="2" id="KW-0813">Transport</keyword>
<dbReference type="PANTHER" id="PTHR23517:SF13">
    <property type="entry name" value="MAJOR FACILITATOR SUPERFAMILY MFS_1"/>
    <property type="match status" value="1"/>
</dbReference>
<evidence type="ECO:0000256" key="7">
    <source>
        <dbReference type="SAM" id="Phobius"/>
    </source>
</evidence>
<dbReference type="InterPro" id="IPR020846">
    <property type="entry name" value="MFS_dom"/>
</dbReference>
<evidence type="ECO:0000256" key="6">
    <source>
        <dbReference type="ARBA" id="ARBA00023136"/>
    </source>
</evidence>
<feature type="transmembrane region" description="Helical" evidence="7">
    <location>
        <begin position="181"/>
        <end position="203"/>
    </location>
</feature>
<evidence type="ECO:0000313" key="9">
    <source>
        <dbReference type="EMBL" id="GAA4766709.1"/>
    </source>
</evidence>
<evidence type="ECO:0000256" key="5">
    <source>
        <dbReference type="ARBA" id="ARBA00022989"/>
    </source>
</evidence>
<dbReference type="PROSITE" id="PS50850">
    <property type="entry name" value="MFS"/>
    <property type="match status" value="1"/>
</dbReference>
<evidence type="ECO:0000256" key="2">
    <source>
        <dbReference type="ARBA" id="ARBA00022448"/>
    </source>
</evidence>
<dbReference type="InterPro" id="IPR011701">
    <property type="entry name" value="MFS"/>
</dbReference>
<feature type="transmembrane region" description="Helical" evidence="7">
    <location>
        <begin position="356"/>
        <end position="378"/>
    </location>
</feature>